<dbReference type="AlphaFoldDB" id="A0A0B2QLS1"/>
<gene>
    <name evidence="2" type="ORF">glysoja_039218</name>
</gene>
<dbReference type="EC" id="3.1.27.-" evidence="2"/>
<sequence>MDNAIILQELVHSFNHASWKKCHMMLKLDLHKAYDRMEWSFVIDTLNQLKIPSWMIDILSNCMSTSLAINWNSFAPTWGLRQGDPSPPYLFVLHMERLAYLI</sequence>
<dbReference type="InterPro" id="IPR000477">
    <property type="entry name" value="RT_dom"/>
</dbReference>
<dbReference type="GO" id="GO:0016787">
    <property type="term" value="F:hydrolase activity"/>
    <property type="evidence" value="ECO:0007669"/>
    <property type="project" value="UniProtKB-KW"/>
</dbReference>
<dbReference type="PANTHER" id="PTHR19446">
    <property type="entry name" value="REVERSE TRANSCRIPTASES"/>
    <property type="match status" value="1"/>
</dbReference>
<dbReference type="EMBL" id="KN657388">
    <property type="protein sequence ID" value="KHN22346.1"/>
    <property type="molecule type" value="Genomic_DNA"/>
</dbReference>
<protein>
    <submittedName>
        <fullName evidence="2">Retrovirus-related Pol polyprotein from type-2 retrotransposable element R2DM</fullName>
        <ecNumber evidence="2">3.1.27.-</ecNumber>
    </submittedName>
</protein>
<dbReference type="Proteomes" id="UP000053555">
    <property type="component" value="Unassembled WGS sequence"/>
</dbReference>
<accession>A0A0B2QLS1</accession>
<reference evidence="2" key="1">
    <citation type="submission" date="2014-07" db="EMBL/GenBank/DDBJ databases">
        <title>Identification of a novel salt tolerance gene in wild soybean by whole-genome sequencing.</title>
        <authorList>
            <person name="Lam H.-M."/>
            <person name="Qi X."/>
            <person name="Li M.-W."/>
            <person name="Liu X."/>
            <person name="Xie M."/>
            <person name="Ni M."/>
            <person name="Xu X."/>
        </authorList>
    </citation>
    <scope>NUCLEOTIDE SEQUENCE [LARGE SCALE GENOMIC DNA]</scope>
    <source>
        <tissue evidence="2">Root</tissue>
    </source>
</reference>
<evidence type="ECO:0000313" key="2">
    <source>
        <dbReference type="EMBL" id="KHN22346.1"/>
    </source>
</evidence>
<dbReference type="Pfam" id="PF00078">
    <property type="entry name" value="RVT_1"/>
    <property type="match status" value="1"/>
</dbReference>
<proteinExistence type="predicted"/>
<keyword evidence="2" id="KW-0378">Hydrolase</keyword>
<evidence type="ECO:0000259" key="1">
    <source>
        <dbReference type="Pfam" id="PF00078"/>
    </source>
</evidence>
<organism evidence="2">
    <name type="scientific">Glycine soja</name>
    <name type="common">Wild soybean</name>
    <dbReference type="NCBI Taxonomy" id="3848"/>
    <lineage>
        <taxon>Eukaryota</taxon>
        <taxon>Viridiplantae</taxon>
        <taxon>Streptophyta</taxon>
        <taxon>Embryophyta</taxon>
        <taxon>Tracheophyta</taxon>
        <taxon>Spermatophyta</taxon>
        <taxon>Magnoliopsida</taxon>
        <taxon>eudicotyledons</taxon>
        <taxon>Gunneridae</taxon>
        <taxon>Pentapetalae</taxon>
        <taxon>rosids</taxon>
        <taxon>fabids</taxon>
        <taxon>Fabales</taxon>
        <taxon>Fabaceae</taxon>
        <taxon>Papilionoideae</taxon>
        <taxon>50 kb inversion clade</taxon>
        <taxon>NPAAA clade</taxon>
        <taxon>indigoferoid/millettioid clade</taxon>
        <taxon>Phaseoleae</taxon>
        <taxon>Glycine</taxon>
        <taxon>Glycine subgen. Soja</taxon>
    </lineage>
</organism>
<feature type="domain" description="Reverse transcriptase" evidence="1">
    <location>
        <begin position="17"/>
        <end position="98"/>
    </location>
</feature>
<name>A0A0B2QLS1_GLYSO</name>